<evidence type="ECO:0000259" key="2">
    <source>
        <dbReference type="Pfam" id="PF01979"/>
    </source>
</evidence>
<keyword evidence="6" id="KW-1185">Reference proteome</keyword>
<dbReference type="PANTHER" id="PTHR43135">
    <property type="entry name" value="ALPHA-D-RIBOSE 1-METHYLPHOSPHONATE 5-TRIPHOSPHATE DIPHOSPHATASE"/>
    <property type="match status" value="1"/>
</dbReference>
<evidence type="ECO:0000313" key="4">
    <source>
        <dbReference type="EMBL" id="SEE48995.1"/>
    </source>
</evidence>
<dbReference type="EMBL" id="LGBR01000001">
    <property type="protein sequence ID" value="KOY52614.1"/>
    <property type="molecule type" value="Genomic_DNA"/>
</dbReference>
<dbReference type="SUPFAM" id="SSF51556">
    <property type="entry name" value="Metallo-dependent hydrolases"/>
    <property type="match status" value="1"/>
</dbReference>
<evidence type="ECO:0000313" key="6">
    <source>
        <dbReference type="Proteomes" id="UP000183071"/>
    </source>
</evidence>
<dbReference type="AlphaFoldDB" id="A0A0N0CG08"/>
<dbReference type="SUPFAM" id="SSF51338">
    <property type="entry name" value="Composite domain of metallo-dependent hydrolases"/>
    <property type="match status" value="2"/>
</dbReference>
<dbReference type="Proteomes" id="UP000183071">
    <property type="component" value="Unassembled WGS sequence"/>
</dbReference>
<keyword evidence="3" id="KW-0378">Hydrolase</keyword>
<dbReference type="GO" id="GO:0016810">
    <property type="term" value="F:hydrolase activity, acting on carbon-nitrogen (but not peptide) bonds"/>
    <property type="evidence" value="ECO:0007669"/>
    <property type="project" value="InterPro"/>
</dbReference>
<feature type="signal peptide" evidence="1">
    <location>
        <begin position="1"/>
        <end position="18"/>
    </location>
</feature>
<dbReference type="InterPro" id="IPR051781">
    <property type="entry name" value="Metallo-dep_Hydrolase"/>
</dbReference>
<dbReference type="RefSeq" id="WP_053974705.1">
    <property type="nucleotide sequence ID" value="NZ_FNUE01000002.1"/>
</dbReference>
<evidence type="ECO:0000313" key="3">
    <source>
        <dbReference type="EMBL" id="KOY52614.1"/>
    </source>
</evidence>
<dbReference type="PATRIC" id="fig|1300348.6.peg.2175"/>
<protein>
    <submittedName>
        <fullName evidence="3">Amidohydrolase family protein</fullName>
    </submittedName>
    <submittedName>
        <fullName evidence="4">Imidazolonepropionase</fullName>
    </submittedName>
</protein>
<accession>A0A0N0CG08</accession>
<proteinExistence type="predicted"/>
<dbReference type="Gene3D" id="3.20.20.140">
    <property type="entry name" value="Metal-dependent hydrolases"/>
    <property type="match status" value="2"/>
</dbReference>
<dbReference type="OrthoDB" id="9802793at2"/>
<dbReference type="EMBL" id="FNUE01000002">
    <property type="protein sequence ID" value="SEE48995.1"/>
    <property type="molecule type" value="Genomic_DNA"/>
</dbReference>
<dbReference type="Gene3D" id="2.30.40.10">
    <property type="entry name" value="Urease, subunit C, domain 1"/>
    <property type="match status" value="1"/>
</dbReference>
<dbReference type="CDD" id="cd01309">
    <property type="entry name" value="Met_dep_hydrolase_C"/>
    <property type="match status" value="1"/>
</dbReference>
<feature type="chain" id="PRO_5005845710" evidence="1">
    <location>
        <begin position="19"/>
        <end position="987"/>
    </location>
</feature>
<gene>
    <name evidence="3" type="ORF">I602_2174</name>
    <name evidence="4" type="ORF">SAMN05444353_1948</name>
</gene>
<organism evidence="3 5">
    <name type="scientific">Polaribacter dokdonensis DSW-5</name>
    <dbReference type="NCBI Taxonomy" id="1300348"/>
    <lineage>
        <taxon>Bacteria</taxon>
        <taxon>Pseudomonadati</taxon>
        <taxon>Bacteroidota</taxon>
        <taxon>Flavobacteriia</taxon>
        <taxon>Flavobacteriales</taxon>
        <taxon>Flavobacteriaceae</taxon>
    </lineage>
</organism>
<name>A0A0N0CG08_9FLAO</name>
<dbReference type="Pfam" id="PF22643">
    <property type="entry name" value="NagA_N"/>
    <property type="match status" value="1"/>
</dbReference>
<comment type="caution">
    <text evidence="3">The sequence shown here is derived from an EMBL/GenBank/DDBJ whole genome shotgun (WGS) entry which is preliminary data.</text>
</comment>
<dbReference type="Pfam" id="PF01979">
    <property type="entry name" value="Amidohydro_1"/>
    <property type="match status" value="1"/>
</dbReference>
<dbReference type="InterPro" id="IPR032466">
    <property type="entry name" value="Metal_Hydrolase"/>
</dbReference>
<keyword evidence="1" id="KW-0732">Signal</keyword>
<reference evidence="4 6" key="2">
    <citation type="submission" date="2016-10" db="EMBL/GenBank/DDBJ databases">
        <authorList>
            <person name="Varghese N."/>
            <person name="Submissions S."/>
        </authorList>
    </citation>
    <scope>NUCLEOTIDE SEQUENCE [LARGE SCALE GENOMIC DNA]</scope>
    <source>
        <strain evidence="4 6">DSW-5</strain>
    </source>
</reference>
<feature type="domain" description="Amidohydrolase-related" evidence="2">
    <location>
        <begin position="613"/>
        <end position="931"/>
    </location>
</feature>
<sequence length="987" mass="109391">MRKLILLLFFFTLHSSYAQEYFPTDSGVKTTKNTAFAFTNATIYVTPTEVLKNATLLIKDGKVDAVGKNVKIPEGTITTDLDGKTIYPSFIDAYSSFGISKPKRATSRTRGTQYDASREGYYWNDHIRPDTNPISAFKFDGKKAKDLINAGFGVVNTHMQDGIIRGNGLLIALNPNASDAYRILDTKSGQYFSFSKSVQSRQAYPSSRMGAMALLRQTYLDADWYAKGNMKNKDMALEALNANKNLTQIFETGNHLDALRADKVGDEIGVQFTIVGSGDEYERVSDIKATNANFIIPINFSNAYDVSNPLLAQQISLRDMRKWNQEPSNLSVLSKNEVNFALTTHELKSVKSFHKNLQKAIKYGFDETKALAALTTVPASILGNSSIGNLKSGSHANFIITSGNVFDAKTTIYENWVQGAKNIVSDMTIKDITGDYMLSVNNKNYQLSVTGSGAKQKGAIKQGDKKIKSKFSFKDDWIAITLNEDSGYTRMIGKVINSSNVMQGTAFDTEGNETTWSASKKVANSKKSSKNKKGADNNALTVMPVSYPNIGFGNYVQPEQQTILIKNVTVWTSEDAGILENTDVLLKDGKIAQIGKGLKARRALEIDGTGKHLTAGIVDEHSHIAASSINEGAQNSSAEVTIEDVVDPTDINIYRNISGGTTTAQILHGSANPIGGRSAIIKLKWGENAESMIYDDTPKFIKFALGENVKQSRSSNGTRFPQTRMGVEQMITDYFTRAKEYDALKKSGQPYRKDLEMETLAEILNKERFISCHSYVQSEINMLMKVADKFDFNINTFTHILEGYKVADKMAEHGVGGSTFSDWWAYKYEVNDAIPYNAAIMHNAGVTVAINSDDREMSRRLNQEAAKTVKYGGMSELDAWKTVTINPAKLLHIDDKVGSIKEGKDADVVLWNNHPMSIYAKVEKTIIDGKVFFDRVEDAKKRLAIKEEKSKLINMMLNEKMNGGKTKVPMKRGDINFHCDTLEELKN</sequence>
<evidence type="ECO:0000256" key="1">
    <source>
        <dbReference type="SAM" id="SignalP"/>
    </source>
</evidence>
<dbReference type="InterPro" id="IPR006680">
    <property type="entry name" value="Amidohydro-rel"/>
</dbReference>
<dbReference type="PANTHER" id="PTHR43135:SF3">
    <property type="entry name" value="ALPHA-D-RIBOSE 1-METHYLPHOSPHONATE 5-TRIPHOSPHATE DIPHOSPHATASE"/>
    <property type="match status" value="1"/>
</dbReference>
<evidence type="ECO:0000313" key="5">
    <source>
        <dbReference type="Proteomes" id="UP000037716"/>
    </source>
</evidence>
<dbReference type="InterPro" id="IPR011059">
    <property type="entry name" value="Metal-dep_hydrolase_composite"/>
</dbReference>
<reference evidence="3 5" key="1">
    <citation type="submission" date="2015-07" db="EMBL/GenBank/DDBJ databases">
        <title>Genome of Polaribacter dokdonenesis DSW-5, isolated from seawater off Dokdo in Korea.</title>
        <authorList>
            <person name="Yoon K."/>
            <person name="Song J.Y."/>
            <person name="Kim J.F."/>
        </authorList>
    </citation>
    <scope>NUCLEOTIDE SEQUENCE [LARGE SCALE GENOMIC DNA]</scope>
    <source>
        <strain evidence="3 5">DSW-5</strain>
    </source>
</reference>
<dbReference type="STRING" id="1300348.I602_2174"/>
<dbReference type="Proteomes" id="UP000037716">
    <property type="component" value="Unassembled WGS sequence"/>
</dbReference>